<organism evidence="2 3">
    <name type="scientific">Mucilaginibacter aquatilis</name>
    <dbReference type="NCBI Taxonomy" id="1517760"/>
    <lineage>
        <taxon>Bacteria</taxon>
        <taxon>Pseudomonadati</taxon>
        <taxon>Bacteroidota</taxon>
        <taxon>Sphingobacteriia</taxon>
        <taxon>Sphingobacteriales</taxon>
        <taxon>Sphingobacteriaceae</taxon>
        <taxon>Mucilaginibacter</taxon>
    </lineage>
</organism>
<dbReference type="EMBL" id="WQLA01000006">
    <property type="protein sequence ID" value="MVN92360.1"/>
    <property type="molecule type" value="Genomic_DNA"/>
</dbReference>
<dbReference type="Gene3D" id="2.30.29.50">
    <property type="entry name" value="Bacterial Pleckstrin homology domain"/>
    <property type="match status" value="1"/>
</dbReference>
<dbReference type="OrthoDB" id="9803613at2"/>
<dbReference type="InterPro" id="IPR012544">
    <property type="entry name" value="PHb"/>
</dbReference>
<proteinExistence type="predicted"/>
<feature type="domain" description="Bacterial Pleckstrin homology" evidence="1">
    <location>
        <begin position="3"/>
        <end position="124"/>
    </location>
</feature>
<sequence>MSLFSKLLGNAGVANEAELTKDYAHLLAEGEAIEIGFKLIRDVFIFTNKRLILVDKQGITGSKVEYMSIAYKSISRFSITTAGHLDLDAELNIWVSGESAASITKKFNKQVNIYDLQKILAQHVL</sequence>
<evidence type="ECO:0000313" key="2">
    <source>
        <dbReference type="EMBL" id="MVN92360.1"/>
    </source>
</evidence>
<reference evidence="2 3" key="1">
    <citation type="submission" date="2019-12" db="EMBL/GenBank/DDBJ databases">
        <title>Mucilaginibacter sp. HME9299 genome sequencing and assembly.</title>
        <authorList>
            <person name="Kang H."/>
            <person name="Kim H."/>
            <person name="Joh K."/>
        </authorList>
    </citation>
    <scope>NUCLEOTIDE SEQUENCE [LARGE SCALE GENOMIC DNA]</scope>
    <source>
        <strain evidence="2 3">HME9299</strain>
    </source>
</reference>
<gene>
    <name evidence="2" type="ORF">GO816_14585</name>
</gene>
<keyword evidence="3" id="KW-1185">Reference proteome</keyword>
<dbReference type="SUPFAM" id="SSF50729">
    <property type="entry name" value="PH domain-like"/>
    <property type="match status" value="1"/>
</dbReference>
<dbReference type="RefSeq" id="WP_157542681.1">
    <property type="nucleotide sequence ID" value="NZ_WQLA01000006.1"/>
</dbReference>
<dbReference type="PANTHER" id="PTHR35796:SF3">
    <property type="entry name" value="BHLH DOMAIN-CONTAINING PROTEIN"/>
    <property type="match status" value="1"/>
</dbReference>
<accession>A0A6I4IAV0</accession>
<dbReference type="Pfam" id="PF08000">
    <property type="entry name" value="bPH_1"/>
    <property type="match status" value="1"/>
</dbReference>
<evidence type="ECO:0000259" key="1">
    <source>
        <dbReference type="Pfam" id="PF08000"/>
    </source>
</evidence>
<protein>
    <submittedName>
        <fullName evidence="2">PH domain-containing protein</fullName>
    </submittedName>
</protein>
<dbReference type="AlphaFoldDB" id="A0A6I4IAV0"/>
<name>A0A6I4IAV0_9SPHI</name>
<evidence type="ECO:0000313" key="3">
    <source>
        <dbReference type="Proteomes" id="UP000434850"/>
    </source>
</evidence>
<dbReference type="Proteomes" id="UP000434850">
    <property type="component" value="Unassembled WGS sequence"/>
</dbReference>
<dbReference type="CDD" id="cd13225">
    <property type="entry name" value="PH-like_bacteria"/>
    <property type="match status" value="1"/>
</dbReference>
<dbReference type="InterPro" id="IPR037063">
    <property type="entry name" value="PHb_sf"/>
</dbReference>
<dbReference type="PANTHER" id="PTHR35796">
    <property type="entry name" value="HYPOTHETICAL CYTOSOLIC PROTEIN"/>
    <property type="match status" value="1"/>
</dbReference>
<comment type="caution">
    <text evidence="2">The sequence shown here is derived from an EMBL/GenBank/DDBJ whole genome shotgun (WGS) entry which is preliminary data.</text>
</comment>